<dbReference type="Pfam" id="PF13240">
    <property type="entry name" value="Zn_Ribbon_1"/>
    <property type="match status" value="1"/>
</dbReference>
<proteinExistence type="predicted"/>
<organism evidence="3 4">
    <name type="scientific">Methanobacterium paludis (strain DSM 25820 / JCM 18151 / SWAN1)</name>
    <dbReference type="NCBI Taxonomy" id="868131"/>
    <lineage>
        <taxon>Archaea</taxon>
        <taxon>Methanobacteriati</taxon>
        <taxon>Methanobacteriota</taxon>
        <taxon>Methanomada group</taxon>
        <taxon>Methanobacteria</taxon>
        <taxon>Methanobacteriales</taxon>
        <taxon>Methanobacteriaceae</taxon>
        <taxon>Methanobacterium</taxon>
    </lineage>
</organism>
<keyword evidence="4" id="KW-1185">Reference proteome</keyword>
<gene>
    <name evidence="3" type="ordered locus">MSWAN_0843</name>
</gene>
<dbReference type="AlphaFoldDB" id="F6D1R7"/>
<reference evidence="3 4" key="1">
    <citation type="journal article" date="2014" name="Int. J. Syst. Evol. Microbiol.">
        <title>Methanobacterium paludis sp. nov. and a novel strain of Methanobacterium lacus isolated from northern peatlands.</title>
        <authorList>
            <person name="Cadillo-Quiroz H."/>
            <person name="Brauer S.L."/>
            <person name="Goodson N."/>
            <person name="Yavitt J.B."/>
            <person name="Zinder S.H."/>
        </authorList>
    </citation>
    <scope>NUCLEOTIDE SEQUENCE [LARGE SCALE GENOMIC DNA]</scope>
    <source>
        <strain evidence="4">DSM 25820 / JCM 18151 / SWAN1</strain>
    </source>
</reference>
<evidence type="ECO:0000259" key="2">
    <source>
        <dbReference type="Pfam" id="PF13240"/>
    </source>
</evidence>
<dbReference type="KEGG" id="mew:MSWAN_0843"/>
<sequence>MVYCSQCGEKNPDGAKYCFNCGAHLIYEKDIEDDSKKSVPEKSAKGVEPSLKDVKLVGDDVEHLESLSKENFQKDMDTLKACNHEIMDLVHKFNNTKMDKNDFDGFLQDLIDEIDSKIRALNKELICVSPQIVSVTIIQDKENPYKINITTNADKDRLNKYVETLKARLQSKEAQENLHEAIPSNPNVNSEAKNPPKTASWRDRCPVCKNGTLSLCTEKKLFGLVNESELRCQHCGAVFTQKGQNYTLSRVSDTNNPAWKNYGKQALTESEWTSIANGGMSQALQRTSDLNNWIADARAGNVRFTEPASPVILKKNENAVLVLHNIAFWEPRAVRQTSGMYGGPSIRVAKGVSFRVGGMQARSESHEELRQIDSGVLTLTTRRLIFAGSKRTINIDLKKVLSIEAYKDGIASQRENKQKTEYFLNTDKSSLNVTAHGNHYDLPVNGVVLKAIVEGMIKQL</sequence>
<feature type="region of interest" description="Disordered" evidence="1">
    <location>
        <begin position="180"/>
        <end position="200"/>
    </location>
</feature>
<evidence type="ECO:0000313" key="3">
    <source>
        <dbReference type="EMBL" id="AEG17870.1"/>
    </source>
</evidence>
<dbReference type="eggNOG" id="arCOG01917">
    <property type="taxonomic scope" value="Archaea"/>
</dbReference>
<dbReference type="EMBL" id="CP002772">
    <property type="protein sequence ID" value="AEG17870.1"/>
    <property type="molecule type" value="Genomic_DNA"/>
</dbReference>
<dbReference type="OrthoDB" id="67021at2157"/>
<dbReference type="GeneID" id="25394779"/>
<evidence type="ECO:0000313" key="4">
    <source>
        <dbReference type="Proteomes" id="UP000009231"/>
    </source>
</evidence>
<protein>
    <recommendedName>
        <fullName evidence="2">Zinc-ribbon domain-containing protein</fullName>
    </recommendedName>
</protein>
<evidence type="ECO:0000256" key="1">
    <source>
        <dbReference type="SAM" id="MobiDB-lite"/>
    </source>
</evidence>
<dbReference type="Proteomes" id="UP000009231">
    <property type="component" value="Chromosome"/>
</dbReference>
<name>F6D1R7_METPW</name>
<accession>F6D1R7</accession>
<dbReference type="HOGENOM" id="CLU_703242_0_0_2"/>
<dbReference type="eggNOG" id="arCOG07601">
    <property type="taxonomic scope" value="Archaea"/>
</dbReference>
<feature type="domain" description="Zinc-ribbon" evidence="2">
    <location>
        <begin position="3"/>
        <end position="25"/>
    </location>
</feature>
<dbReference type="RefSeq" id="WP_013825372.1">
    <property type="nucleotide sequence ID" value="NC_015574.1"/>
</dbReference>
<dbReference type="InterPro" id="IPR026870">
    <property type="entry name" value="Zinc_ribbon_dom"/>
</dbReference>